<feature type="region of interest" description="Disordered" evidence="1">
    <location>
        <begin position="1"/>
        <end position="21"/>
    </location>
</feature>
<feature type="compositionally biased region" description="Polar residues" evidence="1">
    <location>
        <begin position="133"/>
        <end position="160"/>
    </location>
</feature>
<organism evidence="2 3">
    <name type="scientific">Skeletonema marinoi</name>
    <dbReference type="NCBI Taxonomy" id="267567"/>
    <lineage>
        <taxon>Eukaryota</taxon>
        <taxon>Sar</taxon>
        <taxon>Stramenopiles</taxon>
        <taxon>Ochrophyta</taxon>
        <taxon>Bacillariophyta</taxon>
        <taxon>Coscinodiscophyceae</taxon>
        <taxon>Thalassiosirophycidae</taxon>
        <taxon>Thalassiosirales</taxon>
        <taxon>Skeletonemataceae</taxon>
        <taxon>Skeletonema</taxon>
        <taxon>Skeletonema marinoi-dohrnii complex</taxon>
    </lineage>
</organism>
<evidence type="ECO:0000256" key="1">
    <source>
        <dbReference type="SAM" id="MobiDB-lite"/>
    </source>
</evidence>
<proteinExistence type="predicted"/>
<feature type="region of interest" description="Disordered" evidence="1">
    <location>
        <begin position="183"/>
        <end position="204"/>
    </location>
</feature>
<feature type="compositionally biased region" description="Low complexity" evidence="1">
    <location>
        <begin position="1"/>
        <end position="18"/>
    </location>
</feature>
<protein>
    <submittedName>
        <fullName evidence="2">Uncharacterized protein</fullName>
    </submittedName>
</protein>
<dbReference type="AlphaFoldDB" id="A0AAD8Y687"/>
<feature type="region of interest" description="Disordered" evidence="1">
    <location>
        <begin position="122"/>
        <end position="160"/>
    </location>
</feature>
<feature type="compositionally biased region" description="Basic residues" evidence="1">
    <location>
        <begin position="187"/>
        <end position="200"/>
    </location>
</feature>
<accession>A0AAD8Y687</accession>
<evidence type="ECO:0000313" key="3">
    <source>
        <dbReference type="Proteomes" id="UP001224775"/>
    </source>
</evidence>
<comment type="caution">
    <text evidence="2">The sequence shown here is derived from an EMBL/GenBank/DDBJ whole genome shotgun (WGS) entry which is preliminary data.</text>
</comment>
<name>A0AAD8Y687_9STRA</name>
<dbReference type="EMBL" id="JATAAI010000017">
    <property type="protein sequence ID" value="KAK1739774.1"/>
    <property type="molecule type" value="Genomic_DNA"/>
</dbReference>
<dbReference type="Proteomes" id="UP001224775">
    <property type="component" value="Unassembled WGS sequence"/>
</dbReference>
<gene>
    <name evidence="2" type="ORF">QTG54_009533</name>
</gene>
<sequence>MQRDPAASDDQSPAAKAPAFHKTTMMASSTAIVRLAALSSRGHAPTAAAALSTSATSYVSSVPSIAASQNTLNQKRSHHYNASSSSTQFSKAQWNGCNQMNMSLRDSMHNSILSNNSINNNRCFSSKSDNEENQTSSDSQQAPSTTVEEAANTASGSSQHNTWVQFQQSIAVSGFETGQTVREKAFGKKSRGGKIDRKRKEREAELEAALRGTDNTQLKGGEFPSQRFSDEETERLLAQAYAAIPPRAGKRGTRNLKRQKNRWEIKRQYDATKKQERMDEHERRMEKRHEISQAMYNIRVEGVDIRERDQSYQMDVMKRWADMNGHAASGNDEGGVAKMET</sequence>
<evidence type="ECO:0000313" key="2">
    <source>
        <dbReference type="EMBL" id="KAK1739774.1"/>
    </source>
</evidence>
<keyword evidence="3" id="KW-1185">Reference proteome</keyword>
<reference evidence="2" key="1">
    <citation type="submission" date="2023-06" db="EMBL/GenBank/DDBJ databases">
        <title>Survivors Of The Sea: Transcriptome response of Skeletonema marinoi to long-term dormancy.</title>
        <authorList>
            <person name="Pinder M.I.M."/>
            <person name="Kourtchenko O."/>
            <person name="Robertson E.K."/>
            <person name="Larsson T."/>
            <person name="Maumus F."/>
            <person name="Osuna-Cruz C.M."/>
            <person name="Vancaester E."/>
            <person name="Stenow R."/>
            <person name="Vandepoele K."/>
            <person name="Ploug H."/>
            <person name="Bruchert V."/>
            <person name="Godhe A."/>
            <person name="Topel M."/>
        </authorList>
    </citation>
    <scope>NUCLEOTIDE SEQUENCE</scope>
    <source>
        <strain evidence="2">R05AC</strain>
    </source>
</reference>